<gene>
    <name evidence="2" type="ORF">KSW80_02030</name>
</gene>
<accession>A0AAW4N9D1</accession>
<feature type="domain" description="pEK499-p136 HEPN" evidence="1">
    <location>
        <begin position="21"/>
        <end position="127"/>
    </location>
</feature>
<comment type="caution">
    <text evidence="2">The sequence shown here is derived from an EMBL/GenBank/DDBJ whole genome shotgun (WGS) entry which is preliminary data.</text>
</comment>
<dbReference type="EMBL" id="JAHOEP010000004">
    <property type="protein sequence ID" value="MBV3407196.1"/>
    <property type="molecule type" value="Genomic_DNA"/>
</dbReference>
<proteinExistence type="predicted"/>
<reference evidence="2" key="1">
    <citation type="submission" date="2021-06" db="EMBL/GenBank/DDBJ databases">
        <title>Collection of gut derived symbiotic bacterial strains cultured from healthy donors.</title>
        <authorList>
            <person name="Lin H."/>
            <person name="Littmann E."/>
            <person name="Pamer E.G."/>
        </authorList>
    </citation>
    <scope>NUCLEOTIDE SEQUENCE</scope>
    <source>
        <strain evidence="2">MSK.21.60</strain>
    </source>
</reference>
<dbReference type="RefSeq" id="WP_217326037.1">
    <property type="nucleotide sequence ID" value="NZ_JAHOEK010000004.1"/>
</dbReference>
<protein>
    <recommendedName>
        <fullName evidence="1">pEK499-p136 HEPN domain-containing protein</fullName>
    </recommendedName>
</protein>
<evidence type="ECO:0000313" key="3">
    <source>
        <dbReference type="Proteomes" id="UP001196316"/>
    </source>
</evidence>
<evidence type="ECO:0000313" key="2">
    <source>
        <dbReference type="EMBL" id="MBV3407196.1"/>
    </source>
</evidence>
<sequence length="138" mass="16152">MEIAKEDKVKCFDFLSEFEKTIKPNFGSYNINDDHLSRFLNENKIFLGKTNKADRAKALKSRYYIVFEQTKPCGKDNDVVHHLLRHIRNAIAHGHIIKKGNNKFYIEDMKETGIMTMEGNIAKNEFFLLLEQLKQTRA</sequence>
<dbReference type="Pfam" id="PF18736">
    <property type="entry name" value="pEK499_p136"/>
    <property type="match status" value="1"/>
</dbReference>
<dbReference type="Proteomes" id="UP001196316">
    <property type="component" value="Unassembled WGS sequence"/>
</dbReference>
<name>A0AAW4N9D1_9BACT</name>
<organism evidence="2 3">
    <name type="scientific">Segatella copri</name>
    <dbReference type="NCBI Taxonomy" id="165179"/>
    <lineage>
        <taxon>Bacteria</taxon>
        <taxon>Pseudomonadati</taxon>
        <taxon>Bacteroidota</taxon>
        <taxon>Bacteroidia</taxon>
        <taxon>Bacteroidales</taxon>
        <taxon>Prevotellaceae</taxon>
        <taxon>Segatella</taxon>
    </lineage>
</organism>
<dbReference type="InterPro" id="IPR041318">
    <property type="entry name" value="pEK499_p136"/>
</dbReference>
<evidence type="ECO:0000259" key="1">
    <source>
        <dbReference type="Pfam" id="PF18736"/>
    </source>
</evidence>
<dbReference type="AlphaFoldDB" id="A0AAW4N9D1"/>